<dbReference type="AlphaFoldDB" id="A0A1Q9AT84"/>
<evidence type="ECO:0000313" key="3">
    <source>
        <dbReference type="Proteomes" id="UP000186364"/>
    </source>
</evidence>
<keyword evidence="3" id="KW-1185">Reference proteome</keyword>
<feature type="region of interest" description="Disordered" evidence="1">
    <location>
        <begin position="60"/>
        <end position="79"/>
    </location>
</feature>
<dbReference type="EMBL" id="MKIP01000057">
    <property type="protein sequence ID" value="OLP58623.1"/>
    <property type="molecule type" value="Genomic_DNA"/>
</dbReference>
<dbReference type="RefSeq" id="WP_075629048.1">
    <property type="nucleotide sequence ID" value="NZ_FOAM01000003.1"/>
</dbReference>
<evidence type="ECO:0008006" key="4">
    <source>
        <dbReference type="Google" id="ProtNLM"/>
    </source>
</evidence>
<proteinExistence type="predicted"/>
<name>A0A1Q9AT84_9HYPH</name>
<dbReference type="InterPro" id="IPR010593">
    <property type="entry name" value="DUF1159"/>
</dbReference>
<evidence type="ECO:0000313" key="2">
    <source>
        <dbReference type="EMBL" id="OLP58623.1"/>
    </source>
</evidence>
<dbReference type="InterPro" id="IPR007922">
    <property type="entry name" value="DciA-like"/>
</dbReference>
<sequence>MGLGDDVTTKSPQRGVAQISEIANGIIDPVLARRAGINTFLLGAWDEIVGDEFARSSRPEKIAWPPRERDASGRERQRPGTLVVACEGAQALFLGHAKGEMIERINSFFGFPAIAQVRIVQKPVALNTRPTRRLRVLDPASKAELEDMVSGVEEGKLRDALRRLGRGVLAKR</sequence>
<accession>A0A1Q9AT84</accession>
<dbReference type="PIRSF" id="PIRSF032064">
    <property type="entry name" value="UCP032064"/>
    <property type="match status" value="1"/>
</dbReference>
<comment type="caution">
    <text evidence="2">The sequence shown here is derived from an EMBL/GenBank/DDBJ whole genome shotgun (WGS) entry which is preliminary data.</text>
</comment>
<dbReference type="Proteomes" id="UP000186364">
    <property type="component" value="Unassembled WGS sequence"/>
</dbReference>
<reference evidence="2 3" key="1">
    <citation type="submission" date="2016-09" db="EMBL/GenBank/DDBJ databases">
        <title>Rhizobium sp. nov., a novel species isolated from the rice rhizosphere.</title>
        <authorList>
            <person name="Zhao J."/>
            <person name="Zhang X."/>
        </authorList>
    </citation>
    <scope>NUCLEOTIDE SEQUENCE [LARGE SCALE GENOMIC DNA]</scope>
    <source>
        <strain evidence="2 3">1.7048</strain>
    </source>
</reference>
<gene>
    <name evidence="2" type="ORF">BJF93_17435</name>
</gene>
<protein>
    <recommendedName>
        <fullName evidence="4">DUF721 domain-containing protein</fullName>
    </recommendedName>
</protein>
<organism evidence="2 3">
    <name type="scientific">Xaviernesmea oryzae</name>
    <dbReference type="NCBI Taxonomy" id="464029"/>
    <lineage>
        <taxon>Bacteria</taxon>
        <taxon>Pseudomonadati</taxon>
        <taxon>Pseudomonadota</taxon>
        <taxon>Alphaproteobacteria</taxon>
        <taxon>Hyphomicrobiales</taxon>
        <taxon>Rhizobiaceae</taxon>
        <taxon>Rhizobium/Agrobacterium group</taxon>
        <taxon>Xaviernesmea</taxon>
    </lineage>
</organism>
<dbReference type="OrthoDB" id="7160947at2"/>
<evidence type="ECO:0000256" key="1">
    <source>
        <dbReference type="SAM" id="MobiDB-lite"/>
    </source>
</evidence>
<dbReference type="Pfam" id="PF05258">
    <property type="entry name" value="DciA"/>
    <property type="match status" value="1"/>
</dbReference>
<feature type="compositionally biased region" description="Basic and acidic residues" evidence="1">
    <location>
        <begin position="60"/>
        <end position="78"/>
    </location>
</feature>